<dbReference type="InterPro" id="IPR031311">
    <property type="entry name" value="CHIT_BIND_RR_consensus"/>
</dbReference>
<name>A0AAD7Z589_DIPPU</name>
<evidence type="ECO:0000256" key="2">
    <source>
        <dbReference type="PROSITE-ProRule" id="PRU00497"/>
    </source>
</evidence>
<feature type="non-terminal residue" evidence="4">
    <location>
        <position position="148"/>
    </location>
</feature>
<feature type="signal peptide" evidence="3">
    <location>
        <begin position="1"/>
        <end position="15"/>
    </location>
</feature>
<dbReference type="InterPro" id="IPR000618">
    <property type="entry name" value="Insect_cuticle"/>
</dbReference>
<reference evidence="4" key="2">
    <citation type="submission" date="2023-05" db="EMBL/GenBank/DDBJ databases">
        <authorList>
            <person name="Fouks B."/>
        </authorList>
    </citation>
    <scope>NUCLEOTIDE SEQUENCE</scope>
    <source>
        <strain evidence="4">Stay&amp;Tobe</strain>
        <tissue evidence="4">Testes</tissue>
    </source>
</reference>
<evidence type="ECO:0000256" key="3">
    <source>
        <dbReference type="SAM" id="SignalP"/>
    </source>
</evidence>
<gene>
    <name evidence="4" type="ORF">L9F63_008429</name>
</gene>
<dbReference type="Pfam" id="PF00379">
    <property type="entry name" value="Chitin_bind_4"/>
    <property type="match status" value="1"/>
</dbReference>
<accession>A0AAD7Z589</accession>
<dbReference type="InterPro" id="IPR050468">
    <property type="entry name" value="Cuticle_Struct_Prot"/>
</dbReference>
<dbReference type="AlphaFoldDB" id="A0AAD7Z589"/>
<dbReference type="EMBL" id="JASPKZ010010652">
    <property type="protein sequence ID" value="KAJ9574173.1"/>
    <property type="molecule type" value="Genomic_DNA"/>
</dbReference>
<proteinExistence type="predicted"/>
<evidence type="ECO:0000313" key="4">
    <source>
        <dbReference type="EMBL" id="KAJ9574173.1"/>
    </source>
</evidence>
<keyword evidence="1 2" id="KW-0193">Cuticle</keyword>
<sequence>MSTVFLLCLVALAAAAPPDKEIPIVAYENDVGFDGTYKYSYESGDGTKVQESGKLSGENEAVSGSFSYVGVDGVTYTITYTADENGFVPQGSHIPVAPPVPEIIARSIEYNLAHPEQDKSQNARWVPKNLTDDHKGQRMMPKLGPLNA</sequence>
<keyword evidence="3" id="KW-0732">Signal</keyword>
<dbReference type="PROSITE" id="PS00233">
    <property type="entry name" value="CHIT_BIND_RR_1"/>
    <property type="match status" value="1"/>
</dbReference>
<evidence type="ECO:0000313" key="5">
    <source>
        <dbReference type="Proteomes" id="UP001233999"/>
    </source>
</evidence>
<organism evidence="4 5">
    <name type="scientific">Diploptera punctata</name>
    <name type="common">Pacific beetle cockroach</name>
    <dbReference type="NCBI Taxonomy" id="6984"/>
    <lineage>
        <taxon>Eukaryota</taxon>
        <taxon>Metazoa</taxon>
        <taxon>Ecdysozoa</taxon>
        <taxon>Arthropoda</taxon>
        <taxon>Hexapoda</taxon>
        <taxon>Insecta</taxon>
        <taxon>Pterygota</taxon>
        <taxon>Neoptera</taxon>
        <taxon>Polyneoptera</taxon>
        <taxon>Dictyoptera</taxon>
        <taxon>Blattodea</taxon>
        <taxon>Blaberoidea</taxon>
        <taxon>Blaberidae</taxon>
        <taxon>Diplopterinae</taxon>
        <taxon>Diploptera</taxon>
    </lineage>
</organism>
<dbReference type="PROSITE" id="PS51155">
    <property type="entry name" value="CHIT_BIND_RR_2"/>
    <property type="match status" value="1"/>
</dbReference>
<dbReference type="PANTHER" id="PTHR10380">
    <property type="entry name" value="CUTICLE PROTEIN"/>
    <property type="match status" value="1"/>
</dbReference>
<dbReference type="GO" id="GO:0062129">
    <property type="term" value="C:chitin-based extracellular matrix"/>
    <property type="evidence" value="ECO:0007669"/>
    <property type="project" value="TreeGrafter"/>
</dbReference>
<reference evidence="4" key="1">
    <citation type="journal article" date="2023" name="IScience">
        <title>Live-bearing cockroach genome reveals convergent evolutionary mechanisms linked to viviparity in insects and beyond.</title>
        <authorList>
            <person name="Fouks B."/>
            <person name="Harrison M.C."/>
            <person name="Mikhailova A.A."/>
            <person name="Marchal E."/>
            <person name="English S."/>
            <person name="Carruthers M."/>
            <person name="Jennings E.C."/>
            <person name="Chiamaka E.L."/>
            <person name="Frigard R.A."/>
            <person name="Pippel M."/>
            <person name="Attardo G.M."/>
            <person name="Benoit J.B."/>
            <person name="Bornberg-Bauer E."/>
            <person name="Tobe S.S."/>
        </authorList>
    </citation>
    <scope>NUCLEOTIDE SEQUENCE</scope>
    <source>
        <strain evidence="4">Stay&amp;Tobe</strain>
    </source>
</reference>
<comment type="caution">
    <text evidence="4">The sequence shown here is derived from an EMBL/GenBank/DDBJ whole genome shotgun (WGS) entry which is preliminary data.</text>
</comment>
<dbReference type="PANTHER" id="PTHR10380:SF229">
    <property type="entry name" value="CUTICULAR PROTEIN 49AF, ISOFORM A"/>
    <property type="match status" value="1"/>
</dbReference>
<dbReference type="PRINTS" id="PR00947">
    <property type="entry name" value="CUTICLE"/>
</dbReference>
<evidence type="ECO:0000256" key="1">
    <source>
        <dbReference type="ARBA" id="ARBA00022460"/>
    </source>
</evidence>
<feature type="chain" id="PRO_5041986005" evidence="3">
    <location>
        <begin position="16"/>
        <end position="148"/>
    </location>
</feature>
<dbReference type="GO" id="GO:0008010">
    <property type="term" value="F:structural constituent of chitin-based larval cuticle"/>
    <property type="evidence" value="ECO:0007669"/>
    <property type="project" value="TreeGrafter"/>
</dbReference>
<protein>
    <submittedName>
        <fullName evidence="4">Uncharacterized protein</fullName>
    </submittedName>
</protein>
<keyword evidence="5" id="KW-1185">Reference proteome</keyword>
<dbReference type="Proteomes" id="UP001233999">
    <property type="component" value="Unassembled WGS sequence"/>
</dbReference>